<dbReference type="KEGG" id="mhaz:BHR79_03330"/>
<dbReference type="OrthoDB" id="11368at2157"/>
<dbReference type="InterPro" id="IPR036388">
    <property type="entry name" value="WH-like_DNA-bd_sf"/>
</dbReference>
<keyword evidence="1" id="KW-0472">Membrane</keyword>
<dbReference type="EMBL" id="RJJG01000005">
    <property type="protein sequence ID" value="RNI08388.1"/>
    <property type="molecule type" value="Genomic_DNA"/>
</dbReference>
<dbReference type="InterPro" id="IPR051011">
    <property type="entry name" value="Metal_resp_trans_reg"/>
</dbReference>
<dbReference type="EMBL" id="CP017921">
    <property type="protein sequence ID" value="APH38613.1"/>
    <property type="molecule type" value="Genomic_DNA"/>
</dbReference>
<dbReference type="Proteomes" id="UP000198669">
    <property type="component" value="Unassembled WGS sequence"/>
</dbReference>
<dbReference type="Proteomes" id="UP000186879">
    <property type="component" value="Chromosome"/>
</dbReference>
<sequence length="230" mass="25111">MENDDNTEKVLVLPLNEDSRKITQTLSSEKSLKILELLARQPMSATSIAEELDMPLTTIKYNLDGLLESELIQVKETKWSRKGREIKIYEPMQKMIVVVPGSSKTDRSSILGMLRKYVAMAGAALFAALGIEYLREFEPLGQTMPPVGPAVMSEMPPDNTSNDTALFAAKAPANATTEAARAAGESAGAGDASSLISADILSHIGVWFFLGCLFIIAVLALWEMYNRKKV</sequence>
<reference evidence="3 7" key="3">
    <citation type="submission" date="2018-10" db="EMBL/GenBank/DDBJ databases">
        <title>Cultivation of a novel Methanohalophilus strain from Kebrit Deep of the Red Sea and a genomic comparison of members of the genus Methanohalophilus.</title>
        <authorList>
            <person name="Guan Y."/>
            <person name="Ngugi D.K."/>
            <person name="Stingl U."/>
        </authorList>
    </citation>
    <scope>NUCLEOTIDE SEQUENCE [LARGE SCALE GENOMIC DNA]</scope>
    <source>
        <strain evidence="3 7">DSM 3094</strain>
    </source>
</reference>
<dbReference type="EMBL" id="FNMU01000001">
    <property type="protein sequence ID" value="SDW16959.1"/>
    <property type="molecule type" value="Genomic_DNA"/>
</dbReference>
<dbReference type="GeneID" id="30582764"/>
<evidence type="ECO:0000313" key="2">
    <source>
        <dbReference type="EMBL" id="APH38613.1"/>
    </source>
</evidence>
<dbReference type="InterPro" id="IPR011991">
    <property type="entry name" value="ArsR-like_HTH"/>
</dbReference>
<dbReference type="STRING" id="2177.BHR79_03330"/>
<accession>A0A1L3Q191</accession>
<dbReference type="Proteomes" id="UP000267921">
    <property type="component" value="Unassembled WGS sequence"/>
</dbReference>
<gene>
    <name evidence="2" type="ORF">BHR79_03330</name>
    <name evidence="3" type="ORF">EFE40_07530</name>
    <name evidence="4" type="ORF">SAMN04515625_0500</name>
</gene>
<name>A0A1L3Q191_9EURY</name>
<dbReference type="CDD" id="cd00090">
    <property type="entry name" value="HTH_ARSR"/>
    <property type="match status" value="1"/>
</dbReference>
<dbReference type="AlphaFoldDB" id="A0A1L3Q191"/>
<evidence type="ECO:0000313" key="6">
    <source>
        <dbReference type="Proteomes" id="UP000198669"/>
    </source>
</evidence>
<dbReference type="Pfam" id="PF12840">
    <property type="entry name" value="HTH_20"/>
    <property type="match status" value="1"/>
</dbReference>
<evidence type="ECO:0000256" key="1">
    <source>
        <dbReference type="SAM" id="Phobius"/>
    </source>
</evidence>
<feature type="transmembrane region" description="Helical" evidence="1">
    <location>
        <begin position="117"/>
        <end position="134"/>
    </location>
</feature>
<evidence type="ECO:0000313" key="4">
    <source>
        <dbReference type="EMBL" id="SDW16959.1"/>
    </source>
</evidence>
<keyword evidence="1" id="KW-1133">Transmembrane helix</keyword>
<dbReference type="InterPro" id="IPR036390">
    <property type="entry name" value="WH_DNA-bd_sf"/>
</dbReference>
<proteinExistence type="predicted"/>
<dbReference type="SUPFAM" id="SSF46785">
    <property type="entry name" value="Winged helix' DNA-binding domain"/>
    <property type="match status" value="1"/>
</dbReference>
<reference evidence="2 5" key="1">
    <citation type="submission" date="2016-10" db="EMBL/GenBank/DDBJ databases">
        <title>Methanohalophilus halophilus.</title>
        <authorList>
            <person name="L'haridon S."/>
        </authorList>
    </citation>
    <scope>NUCLEOTIDE SEQUENCE [LARGE SCALE GENOMIC DNA]</scope>
    <source>
        <strain evidence="2 5">Z-7982</strain>
    </source>
</reference>
<evidence type="ECO:0000313" key="7">
    <source>
        <dbReference type="Proteomes" id="UP000267921"/>
    </source>
</evidence>
<evidence type="ECO:0000313" key="3">
    <source>
        <dbReference type="EMBL" id="RNI08388.1"/>
    </source>
</evidence>
<organism evidence="2 5">
    <name type="scientific">Methanohalophilus halophilus</name>
    <dbReference type="NCBI Taxonomy" id="2177"/>
    <lineage>
        <taxon>Archaea</taxon>
        <taxon>Methanobacteriati</taxon>
        <taxon>Methanobacteriota</taxon>
        <taxon>Stenosarchaea group</taxon>
        <taxon>Methanomicrobia</taxon>
        <taxon>Methanosarcinales</taxon>
        <taxon>Methanosarcinaceae</taxon>
        <taxon>Methanohalophilus</taxon>
    </lineage>
</organism>
<dbReference type="PANTHER" id="PTHR43132">
    <property type="entry name" value="ARSENICAL RESISTANCE OPERON REPRESSOR ARSR-RELATED"/>
    <property type="match status" value="1"/>
</dbReference>
<keyword evidence="5" id="KW-1185">Reference proteome</keyword>
<dbReference type="PANTHER" id="PTHR43132:SF2">
    <property type="entry name" value="ARSENICAL RESISTANCE OPERON REPRESSOR ARSR-RELATED"/>
    <property type="match status" value="1"/>
</dbReference>
<feature type="transmembrane region" description="Helical" evidence="1">
    <location>
        <begin position="200"/>
        <end position="222"/>
    </location>
</feature>
<keyword evidence="1" id="KW-0812">Transmembrane</keyword>
<dbReference type="Gene3D" id="1.10.10.10">
    <property type="entry name" value="Winged helix-like DNA-binding domain superfamily/Winged helix DNA-binding domain"/>
    <property type="match status" value="1"/>
</dbReference>
<evidence type="ECO:0000313" key="5">
    <source>
        <dbReference type="Proteomes" id="UP000186879"/>
    </source>
</evidence>
<protein>
    <submittedName>
        <fullName evidence="3">ArsR family transcriptional regulator</fullName>
    </submittedName>
    <submittedName>
        <fullName evidence="4">Helix-turn-helix domain-containing protein</fullName>
    </submittedName>
</protein>
<dbReference type="RefSeq" id="WP_072561067.1">
    <property type="nucleotide sequence ID" value="NZ_CP017921.1"/>
</dbReference>
<reference evidence="4 6" key="2">
    <citation type="submission" date="2016-10" db="EMBL/GenBank/DDBJ databases">
        <authorList>
            <person name="de Groot N.N."/>
        </authorList>
    </citation>
    <scope>NUCLEOTIDE SEQUENCE [LARGE SCALE GENOMIC DNA]</scope>
    <source>
        <strain evidence="4 6">Z-7982</strain>
    </source>
</reference>